<keyword evidence="4" id="KW-0808">Transferase</keyword>
<keyword evidence="14" id="KW-1185">Reference proteome</keyword>
<comment type="catalytic activity">
    <reaction evidence="9">
        <text>L-seryl-[protein] + ATP = O-phospho-L-seryl-[protein] + ADP + H(+)</text>
        <dbReference type="Rhea" id="RHEA:17989"/>
        <dbReference type="Rhea" id="RHEA-COMP:9863"/>
        <dbReference type="Rhea" id="RHEA-COMP:11604"/>
        <dbReference type="ChEBI" id="CHEBI:15378"/>
        <dbReference type="ChEBI" id="CHEBI:29999"/>
        <dbReference type="ChEBI" id="CHEBI:30616"/>
        <dbReference type="ChEBI" id="CHEBI:83421"/>
        <dbReference type="ChEBI" id="CHEBI:456216"/>
        <dbReference type="EC" id="2.7.11.1"/>
    </reaction>
</comment>
<accession>A0ABD2PN09</accession>
<reference evidence="13 14" key="1">
    <citation type="submission" date="2024-11" db="EMBL/GenBank/DDBJ databases">
        <title>Adaptive evolution of stress response genes in parasites aligns with host niche diversity.</title>
        <authorList>
            <person name="Hahn C."/>
            <person name="Resl P."/>
        </authorList>
    </citation>
    <scope>NUCLEOTIDE SEQUENCE [LARGE SCALE GENOMIC DNA]</scope>
    <source>
        <strain evidence="13">EGGRZ-B1_66</strain>
        <tissue evidence="13">Body</tissue>
    </source>
</reference>
<sequence>MSVEARSRLAPSATASANGRVSSYTLDKVKIAKVQLENYYNTLVHQCREREKRYTILHSMMISEGYSSEQRSNRLAQQAAKESEFLRLKRVRLSVDDFTPLKIIGKGAFGQVRLVQKQDNGCVYAMKILRKADMKQRDQLAHVRAERDILVKADNLWVVKMFYSFQDSLNLYLVMEFLAGGDMMTLLMKYDTLTDAQTQFYVAETVLAIDSIHRLQFIHRDIKPDNLLLDSK</sequence>
<dbReference type="EC" id="2.7.11.1" evidence="1"/>
<evidence type="ECO:0000256" key="9">
    <source>
        <dbReference type="ARBA" id="ARBA00048679"/>
    </source>
</evidence>
<feature type="binding site" evidence="10">
    <location>
        <position position="127"/>
    </location>
    <ligand>
        <name>ATP</name>
        <dbReference type="ChEBI" id="CHEBI:30616"/>
    </ligand>
</feature>
<dbReference type="PROSITE" id="PS00108">
    <property type="entry name" value="PROTEIN_KINASE_ST"/>
    <property type="match status" value="1"/>
</dbReference>
<dbReference type="InterPro" id="IPR008271">
    <property type="entry name" value="Ser/Thr_kinase_AS"/>
</dbReference>
<keyword evidence="6" id="KW-0418">Kinase</keyword>
<evidence type="ECO:0000313" key="13">
    <source>
        <dbReference type="EMBL" id="KAL3308443.1"/>
    </source>
</evidence>
<dbReference type="Proteomes" id="UP001626550">
    <property type="component" value="Unassembled WGS sequence"/>
</dbReference>
<keyword evidence="2 11" id="KW-0723">Serine/threonine-protein kinase</keyword>
<evidence type="ECO:0000256" key="4">
    <source>
        <dbReference type="ARBA" id="ARBA00022679"/>
    </source>
</evidence>
<dbReference type="PANTHER" id="PTHR24356:SF184">
    <property type="entry name" value="SERINE_THREONINE-PROTEIN KINASE TRICORNERED"/>
    <property type="match status" value="1"/>
</dbReference>
<dbReference type="Gene3D" id="3.30.200.20">
    <property type="entry name" value="Phosphorylase Kinase, domain 1"/>
    <property type="match status" value="1"/>
</dbReference>
<evidence type="ECO:0000259" key="12">
    <source>
        <dbReference type="PROSITE" id="PS50011"/>
    </source>
</evidence>
<organism evidence="13 14">
    <name type="scientific">Cichlidogyrus casuarinus</name>
    <dbReference type="NCBI Taxonomy" id="1844966"/>
    <lineage>
        <taxon>Eukaryota</taxon>
        <taxon>Metazoa</taxon>
        <taxon>Spiralia</taxon>
        <taxon>Lophotrochozoa</taxon>
        <taxon>Platyhelminthes</taxon>
        <taxon>Monogenea</taxon>
        <taxon>Monopisthocotylea</taxon>
        <taxon>Dactylogyridea</taxon>
        <taxon>Ancyrocephalidae</taxon>
        <taxon>Cichlidogyrus</taxon>
    </lineage>
</organism>
<feature type="non-terminal residue" evidence="13">
    <location>
        <position position="232"/>
    </location>
</feature>
<evidence type="ECO:0000256" key="2">
    <source>
        <dbReference type="ARBA" id="ARBA00022527"/>
    </source>
</evidence>
<evidence type="ECO:0000256" key="3">
    <source>
        <dbReference type="ARBA" id="ARBA00022553"/>
    </source>
</evidence>
<dbReference type="FunFam" id="3.30.200.20:FF:000192">
    <property type="entry name" value="Serine/threonine-protein kinase cot-1"/>
    <property type="match status" value="1"/>
</dbReference>
<evidence type="ECO:0000256" key="1">
    <source>
        <dbReference type="ARBA" id="ARBA00012513"/>
    </source>
</evidence>
<dbReference type="InterPro" id="IPR011009">
    <property type="entry name" value="Kinase-like_dom_sf"/>
</dbReference>
<keyword evidence="7 10" id="KW-0067">ATP-binding</keyword>
<dbReference type="InterPro" id="IPR000719">
    <property type="entry name" value="Prot_kinase_dom"/>
</dbReference>
<dbReference type="PROSITE" id="PS50011">
    <property type="entry name" value="PROTEIN_KINASE_DOM"/>
    <property type="match status" value="1"/>
</dbReference>
<evidence type="ECO:0000256" key="7">
    <source>
        <dbReference type="ARBA" id="ARBA00022840"/>
    </source>
</evidence>
<dbReference type="InterPro" id="IPR017441">
    <property type="entry name" value="Protein_kinase_ATP_BS"/>
</dbReference>
<name>A0ABD2PN09_9PLAT</name>
<dbReference type="InterPro" id="IPR050236">
    <property type="entry name" value="Ser_Thr_kinase_AGC"/>
</dbReference>
<keyword evidence="5 10" id="KW-0547">Nucleotide-binding</keyword>
<dbReference type="EMBL" id="JBJKFK010005232">
    <property type="protein sequence ID" value="KAL3308443.1"/>
    <property type="molecule type" value="Genomic_DNA"/>
</dbReference>
<dbReference type="PROSITE" id="PS00107">
    <property type="entry name" value="PROTEIN_KINASE_ATP"/>
    <property type="match status" value="1"/>
</dbReference>
<dbReference type="GO" id="GO:0005524">
    <property type="term" value="F:ATP binding"/>
    <property type="evidence" value="ECO:0007669"/>
    <property type="project" value="UniProtKB-UniRule"/>
</dbReference>
<evidence type="ECO:0000313" key="14">
    <source>
        <dbReference type="Proteomes" id="UP001626550"/>
    </source>
</evidence>
<dbReference type="SMART" id="SM00220">
    <property type="entry name" value="S_TKc"/>
    <property type="match status" value="1"/>
</dbReference>
<gene>
    <name evidence="13" type="primary">STK38L_1</name>
    <name evidence="13" type="ORF">Ciccas_013026</name>
</gene>
<evidence type="ECO:0000256" key="10">
    <source>
        <dbReference type="PROSITE-ProRule" id="PRU10141"/>
    </source>
</evidence>
<dbReference type="SUPFAM" id="SSF56112">
    <property type="entry name" value="Protein kinase-like (PK-like)"/>
    <property type="match status" value="1"/>
</dbReference>
<dbReference type="Pfam" id="PF00069">
    <property type="entry name" value="Pkinase"/>
    <property type="match status" value="1"/>
</dbReference>
<evidence type="ECO:0000256" key="5">
    <source>
        <dbReference type="ARBA" id="ARBA00022741"/>
    </source>
</evidence>
<dbReference type="GO" id="GO:0004674">
    <property type="term" value="F:protein serine/threonine kinase activity"/>
    <property type="evidence" value="ECO:0007669"/>
    <property type="project" value="UniProtKB-KW"/>
</dbReference>
<proteinExistence type="inferred from homology"/>
<keyword evidence="3" id="KW-0597">Phosphoprotein</keyword>
<dbReference type="PANTHER" id="PTHR24356">
    <property type="entry name" value="SERINE/THREONINE-PROTEIN KINASE"/>
    <property type="match status" value="1"/>
</dbReference>
<evidence type="ECO:0000256" key="6">
    <source>
        <dbReference type="ARBA" id="ARBA00022777"/>
    </source>
</evidence>
<feature type="domain" description="Protein kinase" evidence="12">
    <location>
        <begin position="98"/>
        <end position="232"/>
    </location>
</feature>
<dbReference type="AlphaFoldDB" id="A0ABD2PN09"/>
<comment type="similarity">
    <text evidence="11">Belongs to the protein kinase superfamily.</text>
</comment>
<evidence type="ECO:0000256" key="8">
    <source>
        <dbReference type="ARBA" id="ARBA00047899"/>
    </source>
</evidence>
<protein>
    <recommendedName>
        <fullName evidence="1">non-specific serine/threonine protein kinase</fullName>
        <ecNumber evidence="1">2.7.11.1</ecNumber>
    </recommendedName>
</protein>
<evidence type="ECO:0000256" key="11">
    <source>
        <dbReference type="RuleBase" id="RU000304"/>
    </source>
</evidence>
<comment type="caution">
    <text evidence="13">The sequence shown here is derived from an EMBL/GenBank/DDBJ whole genome shotgun (WGS) entry which is preliminary data.</text>
</comment>
<dbReference type="Gene3D" id="1.10.510.10">
    <property type="entry name" value="Transferase(Phosphotransferase) domain 1"/>
    <property type="match status" value="1"/>
</dbReference>
<comment type="catalytic activity">
    <reaction evidence="8">
        <text>L-threonyl-[protein] + ATP = O-phospho-L-threonyl-[protein] + ADP + H(+)</text>
        <dbReference type="Rhea" id="RHEA:46608"/>
        <dbReference type="Rhea" id="RHEA-COMP:11060"/>
        <dbReference type="Rhea" id="RHEA-COMP:11605"/>
        <dbReference type="ChEBI" id="CHEBI:15378"/>
        <dbReference type="ChEBI" id="CHEBI:30013"/>
        <dbReference type="ChEBI" id="CHEBI:30616"/>
        <dbReference type="ChEBI" id="CHEBI:61977"/>
        <dbReference type="ChEBI" id="CHEBI:456216"/>
        <dbReference type="EC" id="2.7.11.1"/>
    </reaction>
</comment>